<proteinExistence type="predicted"/>
<dbReference type="Gene3D" id="3.40.50.1820">
    <property type="entry name" value="alpha/beta hydrolase"/>
    <property type="match status" value="1"/>
</dbReference>
<gene>
    <name evidence="2" type="ORF">SMD31_14020</name>
</gene>
<dbReference type="InterPro" id="IPR050266">
    <property type="entry name" value="AB_hydrolase_sf"/>
</dbReference>
<dbReference type="PANTHER" id="PTHR43798">
    <property type="entry name" value="MONOACYLGLYCEROL LIPASE"/>
    <property type="match status" value="1"/>
</dbReference>
<dbReference type="Proteomes" id="UP001271769">
    <property type="component" value="Unassembled WGS sequence"/>
</dbReference>
<protein>
    <submittedName>
        <fullName evidence="2">Alpha/beta hydrolase</fullName>
    </submittedName>
</protein>
<evidence type="ECO:0000259" key="1">
    <source>
        <dbReference type="Pfam" id="PF00561"/>
    </source>
</evidence>
<feature type="domain" description="AB hydrolase-1" evidence="1">
    <location>
        <begin position="32"/>
        <end position="264"/>
    </location>
</feature>
<keyword evidence="3" id="KW-1185">Reference proteome</keyword>
<dbReference type="GO" id="GO:0016787">
    <property type="term" value="F:hydrolase activity"/>
    <property type="evidence" value="ECO:0007669"/>
    <property type="project" value="UniProtKB-KW"/>
</dbReference>
<accession>A0ABU5E0H9</accession>
<name>A0ABU5E0H9_9PROT</name>
<reference evidence="2 3" key="1">
    <citation type="journal article" date="2013" name="Antonie Van Leeuwenhoek">
        <title>Dongia rigui sp. nov., isolated from freshwater of a large wetland in Korea.</title>
        <authorList>
            <person name="Baik K.S."/>
            <person name="Hwang Y.M."/>
            <person name="Choi J.S."/>
            <person name="Kwon J."/>
            <person name="Seong C.N."/>
        </authorList>
    </citation>
    <scope>NUCLEOTIDE SEQUENCE [LARGE SCALE GENOMIC DNA]</scope>
    <source>
        <strain evidence="2 3">04SU4-P</strain>
    </source>
</reference>
<dbReference type="EMBL" id="JAXCLX010000002">
    <property type="protein sequence ID" value="MDY0873055.1"/>
    <property type="molecule type" value="Genomic_DNA"/>
</dbReference>
<dbReference type="Pfam" id="PF00561">
    <property type="entry name" value="Abhydrolase_1"/>
    <property type="match status" value="1"/>
</dbReference>
<dbReference type="SUPFAM" id="SSF53474">
    <property type="entry name" value="alpha/beta-Hydrolases"/>
    <property type="match status" value="1"/>
</dbReference>
<dbReference type="PRINTS" id="PR00111">
    <property type="entry name" value="ABHYDROLASE"/>
</dbReference>
<organism evidence="2 3">
    <name type="scientific">Dongia rigui</name>
    <dbReference type="NCBI Taxonomy" id="940149"/>
    <lineage>
        <taxon>Bacteria</taxon>
        <taxon>Pseudomonadati</taxon>
        <taxon>Pseudomonadota</taxon>
        <taxon>Alphaproteobacteria</taxon>
        <taxon>Rhodospirillales</taxon>
        <taxon>Dongiaceae</taxon>
        <taxon>Dongia</taxon>
    </lineage>
</organism>
<sequence>MVMRQKSFLGLSPAGFHNIAYTEWGDPTASRTIVCCHGLTRNGRDFDALATRLAKHARVICPDIVGRGRSDWLRDAAHYAYPQYCADMNALIARLDISELDWVGTSMGGLIGMTLAAQVGTPIRRLVVNDVGPFVPKTALLRISDYVGLDNRFSSLKAVETHLRKVLAPFGPLTDAQWQHLVAHGHRQRSDGTFGLAYDPAIAINVKMAVQDWDLWPVWDRINVPTLVLRGAESDLLLPQTAEEMTQRGPRAKLVTWPGMGHAPALMAPDQIGLIEEWLTAN</sequence>
<evidence type="ECO:0000313" key="3">
    <source>
        <dbReference type="Proteomes" id="UP001271769"/>
    </source>
</evidence>
<keyword evidence="2" id="KW-0378">Hydrolase</keyword>
<comment type="caution">
    <text evidence="2">The sequence shown here is derived from an EMBL/GenBank/DDBJ whole genome shotgun (WGS) entry which is preliminary data.</text>
</comment>
<evidence type="ECO:0000313" key="2">
    <source>
        <dbReference type="EMBL" id="MDY0873055.1"/>
    </source>
</evidence>
<dbReference type="InterPro" id="IPR000073">
    <property type="entry name" value="AB_hydrolase_1"/>
</dbReference>
<dbReference type="InterPro" id="IPR029058">
    <property type="entry name" value="AB_hydrolase_fold"/>
</dbReference>